<dbReference type="InterPro" id="IPR003838">
    <property type="entry name" value="ABC3_permease_C"/>
</dbReference>
<dbReference type="OrthoDB" id="5292592at2"/>
<feature type="transmembrane region" description="Helical" evidence="6">
    <location>
        <begin position="255"/>
        <end position="273"/>
    </location>
</feature>
<name>A0A244CVN8_PSEDV</name>
<feature type="domain" description="ABC3 transporter permease C-terminal" evidence="7">
    <location>
        <begin position="258"/>
        <end position="374"/>
    </location>
</feature>
<protein>
    <submittedName>
        <fullName evidence="8">Cell division protein FtsX</fullName>
    </submittedName>
</protein>
<gene>
    <name evidence="8" type="ORF">B1199_05350</name>
</gene>
<feature type="transmembrane region" description="Helical" evidence="6">
    <location>
        <begin position="21"/>
        <end position="39"/>
    </location>
</feature>
<keyword evidence="3 6" id="KW-0812">Transmembrane</keyword>
<evidence type="ECO:0000256" key="3">
    <source>
        <dbReference type="ARBA" id="ARBA00022692"/>
    </source>
</evidence>
<dbReference type="PANTHER" id="PTHR30287">
    <property type="entry name" value="MEMBRANE COMPONENT OF PREDICTED ABC SUPERFAMILY METABOLITE UPTAKE TRANSPORTER"/>
    <property type="match status" value="1"/>
</dbReference>
<dbReference type="EMBL" id="MWPV01000001">
    <property type="protein sequence ID" value="OUL59658.1"/>
    <property type="molecule type" value="Genomic_DNA"/>
</dbReference>
<feature type="transmembrane region" description="Helical" evidence="6">
    <location>
        <begin position="760"/>
        <end position="783"/>
    </location>
</feature>
<dbReference type="GO" id="GO:0051301">
    <property type="term" value="P:cell division"/>
    <property type="evidence" value="ECO:0007669"/>
    <property type="project" value="UniProtKB-KW"/>
</dbReference>
<evidence type="ECO:0000256" key="6">
    <source>
        <dbReference type="SAM" id="Phobius"/>
    </source>
</evidence>
<reference evidence="8 9" key="1">
    <citation type="submission" date="2017-02" db="EMBL/GenBank/DDBJ databases">
        <title>Pseudoalteromonas ulvae TC14 Genome.</title>
        <authorList>
            <person name="Molmeret M."/>
        </authorList>
    </citation>
    <scope>NUCLEOTIDE SEQUENCE [LARGE SCALE GENOMIC DNA]</scope>
    <source>
        <strain evidence="8">TC14</strain>
    </source>
</reference>
<keyword evidence="8" id="KW-0132">Cell division</keyword>
<evidence type="ECO:0000256" key="4">
    <source>
        <dbReference type="ARBA" id="ARBA00022989"/>
    </source>
</evidence>
<dbReference type="AlphaFoldDB" id="A0A244CVN8"/>
<comment type="subcellular location">
    <subcellularLocation>
        <location evidence="1">Cell membrane</location>
        <topology evidence="1">Multi-pass membrane protein</topology>
    </subcellularLocation>
</comment>
<dbReference type="Pfam" id="PF02687">
    <property type="entry name" value="FtsX"/>
    <property type="match status" value="2"/>
</dbReference>
<organism evidence="8 9">
    <name type="scientific">Pseudoalteromonas ulvae</name>
    <dbReference type="NCBI Taxonomy" id="107327"/>
    <lineage>
        <taxon>Bacteria</taxon>
        <taxon>Pseudomonadati</taxon>
        <taxon>Pseudomonadota</taxon>
        <taxon>Gammaproteobacteria</taxon>
        <taxon>Alteromonadales</taxon>
        <taxon>Pseudoalteromonadaceae</taxon>
        <taxon>Pseudoalteromonas</taxon>
    </lineage>
</organism>
<keyword evidence="5 6" id="KW-0472">Membrane</keyword>
<evidence type="ECO:0000313" key="9">
    <source>
        <dbReference type="Proteomes" id="UP000194841"/>
    </source>
</evidence>
<feature type="transmembrane region" description="Helical" evidence="6">
    <location>
        <begin position="795"/>
        <end position="817"/>
    </location>
</feature>
<dbReference type="PANTHER" id="PTHR30287:SF1">
    <property type="entry name" value="INNER MEMBRANE PROTEIN"/>
    <property type="match status" value="1"/>
</dbReference>
<accession>A0A244CVN8</accession>
<feature type="transmembrane region" description="Helical" evidence="6">
    <location>
        <begin position="415"/>
        <end position="438"/>
    </location>
</feature>
<evidence type="ECO:0000313" key="8">
    <source>
        <dbReference type="EMBL" id="OUL59658.1"/>
    </source>
</evidence>
<dbReference type="Proteomes" id="UP000194841">
    <property type="component" value="Unassembled WGS sequence"/>
</dbReference>
<keyword evidence="9" id="KW-1185">Reference proteome</keyword>
<proteinExistence type="predicted"/>
<evidence type="ECO:0000259" key="7">
    <source>
        <dbReference type="Pfam" id="PF02687"/>
    </source>
</evidence>
<feature type="domain" description="ABC3 transporter permease C-terminal" evidence="7">
    <location>
        <begin position="711"/>
        <end position="824"/>
    </location>
</feature>
<feature type="transmembrane region" description="Helical" evidence="6">
    <location>
        <begin position="705"/>
        <end position="725"/>
    </location>
</feature>
<evidence type="ECO:0000256" key="2">
    <source>
        <dbReference type="ARBA" id="ARBA00022475"/>
    </source>
</evidence>
<feature type="transmembrane region" description="Helical" evidence="6">
    <location>
        <begin position="302"/>
        <end position="329"/>
    </location>
</feature>
<dbReference type="GO" id="GO:0005886">
    <property type="term" value="C:plasma membrane"/>
    <property type="evidence" value="ECO:0007669"/>
    <property type="project" value="UniProtKB-SubCell"/>
</dbReference>
<comment type="caution">
    <text evidence="8">The sequence shown here is derived from an EMBL/GenBank/DDBJ whole genome shotgun (WGS) entry which is preliminary data.</text>
</comment>
<dbReference type="InterPro" id="IPR038766">
    <property type="entry name" value="Membrane_comp_ABC_pdt"/>
</dbReference>
<evidence type="ECO:0000256" key="5">
    <source>
        <dbReference type="ARBA" id="ARBA00023136"/>
    </source>
</evidence>
<keyword evidence="8" id="KW-0131">Cell cycle</keyword>
<feature type="transmembrane region" description="Helical" evidence="6">
    <location>
        <begin position="349"/>
        <end position="369"/>
    </location>
</feature>
<feature type="transmembrane region" description="Helical" evidence="6">
    <location>
        <begin position="389"/>
        <end position="409"/>
    </location>
</feature>
<keyword evidence="2" id="KW-1003">Cell membrane</keyword>
<evidence type="ECO:0000256" key="1">
    <source>
        <dbReference type="ARBA" id="ARBA00004651"/>
    </source>
</evidence>
<sequence>MWAKLALKLFLRELKRGELTIISAAIALAVLTVFTLSSVTDRIGLNIEQKSTEFIAADRRMDSNHPLDEAYLTEAQQRGLETARLTYFDTMVFAGEEMLLASVKAATQGYPLRGKVTLKDSLDGSEYVVDSGPLPGEVWVSESIFYSLNVKVGDTIELGAGQFAIGKVLVDEPDGALFSLSGNRRIIINHEDIALTKVIQPGSRVFYRFLFAGEEPVLKAYYAWLKPQMKDNQSWEGIKDRQSPLGDNLARSSNFLLIAGLLGIILAAVAMAVSAKRYCERQYDPVAMMKTLGGSRTMIRKIYLLHLGLVCFTSIILGLAVGFVLQNIGANYLAQSMGTVLPQAGPKPWLMAIFIGVICAVMFAIKPLLDLFDIPPLRVLRRNLGDQLAVSRIHLAMSTLTIFLLMWLFSADLKLSVLLFISCLVVVLVLFGLSRLIFGTGRRLGLSPGNSWSLALATIQKRANANAVQLISFALAIKLMLFLVVLKNDMISDWQQQLPEGAPNAFLININEAEVAPMQAYFAEHGLIDNGFYPVVRGRVHALNDEKFAREVSLQEGEERDEEARNGVGRELNLTWLANMPGSNMLTDGQWFDDTDTPQVSVEKGMAERLEMKLGDSLTLLINNREVNATVTSFREVDWASLQPNFFMILNPQAMEQFPATYFTATHVKDEQQKVFNQLLVQYPTVSVVDIKARIEQAQSIIDQVSLAIGFVLAIVVACGALVLISQVQASLAERMQEIVILRTLGAKGRLIKQATLYEFLLLGMFAGFVASLVSDVALFVIQRQVFDVAGTLHPYIWLLGPLSGGVFVALVGYSMVARTMRQNTQGLLRSLA</sequence>
<feature type="transmembrane region" description="Helical" evidence="6">
    <location>
        <begin position="467"/>
        <end position="486"/>
    </location>
</feature>
<keyword evidence="4 6" id="KW-1133">Transmembrane helix</keyword>
<dbReference type="RefSeq" id="WP_086743048.1">
    <property type="nucleotide sequence ID" value="NZ_MWPV01000001.1"/>
</dbReference>